<evidence type="ECO:0000256" key="4">
    <source>
        <dbReference type="ARBA" id="ARBA00022723"/>
    </source>
</evidence>
<dbReference type="PANTHER" id="PTHR11067:SF9">
    <property type="entry name" value="INOSINE TRIPHOSPHATE PYROPHOSPHATASE"/>
    <property type="match status" value="1"/>
</dbReference>
<evidence type="ECO:0000256" key="9">
    <source>
        <dbReference type="ARBA" id="ARBA00054940"/>
    </source>
</evidence>
<evidence type="ECO:0000256" key="2">
    <source>
        <dbReference type="ARBA" id="ARBA00008023"/>
    </source>
</evidence>
<comment type="catalytic activity">
    <reaction evidence="11">
        <text>dITP + H2O = dIMP + diphosphate + H(+)</text>
        <dbReference type="Rhea" id="RHEA:28342"/>
        <dbReference type="ChEBI" id="CHEBI:15377"/>
        <dbReference type="ChEBI" id="CHEBI:15378"/>
        <dbReference type="ChEBI" id="CHEBI:33019"/>
        <dbReference type="ChEBI" id="CHEBI:61194"/>
        <dbReference type="ChEBI" id="CHEBI:61382"/>
        <dbReference type="EC" id="3.6.1.66"/>
    </reaction>
    <physiologicalReaction direction="left-to-right" evidence="11">
        <dbReference type="Rhea" id="RHEA:28343"/>
    </physiologicalReaction>
</comment>
<evidence type="ECO:0000313" key="15">
    <source>
        <dbReference type="Proteomes" id="UP000887561"/>
    </source>
</evidence>
<keyword evidence="13" id="KW-0464">Manganese</keyword>
<feature type="binding site" evidence="13">
    <location>
        <begin position="197"/>
        <end position="200"/>
    </location>
    <ligand>
        <name>ITP</name>
        <dbReference type="ChEBI" id="CHEBI:61402"/>
    </ligand>
</feature>
<evidence type="ECO:0000256" key="12">
    <source>
        <dbReference type="ARBA" id="ARBA00093271"/>
    </source>
</evidence>
<accession>A0A915LT66</accession>
<comment type="function">
    <text evidence="9">Pyrophosphatase that hydrolyzes the non-canonical purine nucleotides inosine triphosphate (ITP), deoxyinosine triphosphate (dITP) as well as 2'-deoxy-N-6-hydroxylaminopurine triphosphate (dHAPTP) and xanthosine 5'-triphosphate (XTP) to their respective monophosphate derivatives. The enzyme does not distinguish between the deoxy- and ribose forms. Probably excludes non-canonical purines from RNA and DNA precursor pools, thus preventing their incorporation into RNA and DNA and avoiding chromosomal lesions.</text>
</comment>
<evidence type="ECO:0000256" key="13">
    <source>
        <dbReference type="HAMAP-Rule" id="MF_03148"/>
    </source>
</evidence>
<reference evidence="16" key="1">
    <citation type="submission" date="2022-11" db="UniProtKB">
        <authorList>
            <consortium name="WormBaseParasite"/>
        </authorList>
    </citation>
    <scope>IDENTIFICATION</scope>
</reference>
<dbReference type="GO" id="GO:0035870">
    <property type="term" value="F:dITP diphosphatase activity"/>
    <property type="evidence" value="ECO:0007669"/>
    <property type="project" value="UniProtKB-UniRule"/>
</dbReference>
<keyword evidence="14" id="KW-0175">Coiled coil</keyword>
<feature type="coiled-coil region" evidence="14">
    <location>
        <begin position="8"/>
        <end position="61"/>
    </location>
</feature>
<dbReference type="GO" id="GO:0009117">
    <property type="term" value="P:nucleotide metabolic process"/>
    <property type="evidence" value="ECO:0007669"/>
    <property type="project" value="UniProtKB-KW"/>
</dbReference>
<comment type="caution">
    <text evidence="13">Lacks conserved residue(s) required for the propagation of feature annotation.</text>
</comment>
<dbReference type="InterPro" id="IPR002637">
    <property type="entry name" value="RdgB/HAM1"/>
</dbReference>
<name>A0A915LT66_MELJA</name>
<evidence type="ECO:0000256" key="3">
    <source>
        <dbReference type="ARBA" id="ARBA00022490"/>
    </source>
</evidence>
<evidence type="ECO:0000256" key="6">
    <source>
        <dbReference type="ARBA" id="ARBA00022801"/>
    </source>
</evidence>
<keyword evidence="3 13" id="KW-0963">Cytoplasm</keyword>
<dbReference type="SUPFAM" id="SSF52972">
    <property type="entry name" value="ITPase-like"/>
    <property type="match status" value="1"/>
</dbReference>
<protein>
    <recommendedName>
        <fullName evidence="13">Inosine triphosphate pyrophosphatase</fullName>
        <shortName evidence="13">ITPase</shortName>
        <shortName evidence="13">Inosine triphosphatase</shortName>
        <ecNumber evidence="13">3.6.1.66</ecNumber>
    </recommendedName>
    <alternativeName>
        <fullName evidence="13">Non-canonical purine NTP pyrophosphatase</fullName>
    </alternativeName>
    <alternativeName>
        <fullName evidence="13">Non-standard purine NTP pyrophosphatase</fullName>
    </alternativeName>
    <alternativeName>
        <fullName evidence="13">Nucleoside-triphosphate diphosphatase</fullName>
    </alternativeName>
    <alternativeName>
        <fullName evidence="13">Nucleoside-triphosphate pyrophosphatase</fullName>
        <shortName evidence="13">NTPase</shortName>
    </alternativeName>
    <alternativeName>
        <fullName evidence="13">XTP/dITP diphosphatase</fullName>
    </alternativeName>
</protein>
<dbReference type="GO" id="GO:0000166">
    <property type="term" value="F:nucleotide binding"/>
    <property type="evidence" value="ECO:0007669"/>
    <property type="project" value="UniProtKB-KW"/>
</dbReference>
<feature type="binding site" evidence="13">
    <location>
        <position position="121"/>
    </location>
    <ligand>
        <name>Mg(2+)</name>
        <dbReference type="ChEBI" id="CHEBI:18420"/>
    </ligand>
</feature>
<keyword evidence="15" id="KW-1185">Reference proteome</keyword>
<evidence type="ECO:0000256" key="5">
    <source>
        <dbReference type="ARBA" id="ARBA00022741"/>
    </source>
</evidence>
<dbReference type="FunFam" id="3.90.950.10:FF:000003">
    <property type="entry name" value="Inosine triphosphate pyrophosphatase"/>
    <property type="match status" value="1"/>
</dbReference>
<evidence type="ECO:0000256" key="14">
    <source>
        <dbReference type="SAM" id="Coils"/>
    </source>
</evidence>
<dbReference type="InterPro" id="IPR029001">
    <property type="entry name" value="ITPase-like_fam"/>
</dbReference>
<evidence type="ECO:0000313" key="16">
    <source>
        <dbReference type="WBParaSite" id="scaffold17691_cov158.g18699"/>
    </source>
</evidence>
<feature type="binding site" evidence="13">
    <location>
        <position position="220"/>
    </location>
    <ligand>
        <name>ITP</name>
        <dbReference type="ChEBI" id="CHEBI:61402"/>
    </ligand>
</feature>
<feature type="binding site" evidence="13">
    <location>
        <begin position="121"/>
        <end position="122"/>
    </location>
    <ligand>
        <name>ITP</name>
        <dbReference type="ChEBI" id="CHEBI:61402"/>
    </ligand>
</feature>
<comment type="subcellular location">
    <subcellularLocation>
        <location evidence="1 13">Cytoplasm</location>
    </subcellularLocation>
</comment>
<dbReference type="HAMAP" id="MF_03148">
    <property type="entry name" value="HAM1_NTPase"/>
    <property type="match status" value="1"/>
</dbReference>
<comment type="subunit">
    <text evidence="13">Homodimer.</text>
</comment>
<dbReference type="GO" id="GO:0036220">
    <property type="term" value="F:ITP diphosphatase activity"/>
    <property type="evidence" value="ECO:0007669"/>
    <property type="project" value="UniProtKB-UniRule"/>
</dbReference>
<evidence type="ECO:0000256" key="8">
    <source>
        <dbReference type="ARBA" id="ARBA00023080"/>
    </source>
</evidence>
<keyword evidence="4 13" id="KW-0479">Metal-binding</keyword>
<proteinExistence type="inferred from homology"/>
<organism evidence="15 16">
    <name type="scientific">Meloidogyne javanica</name>
    <name type="common">Root-knot nematode worm</name>
    <dbReference type="NCBI Taxonomy" id="6303"/>
    <lineage>
        <taxon>Eukaryota</taxon>
        <taxon>Metazoa</taxon>
        <taxon>Ecdysozoa</taxon>
        <taxon>Nematoda</taxon>
        <taxon>Chromadorea</taxon>
        <taxon>Rhabditida</taxon>
        <taxon>Tylenchina</taxon>
        <taxon>Tylenchomorpha</taxon>
        <taxon>Tylenchoidea</taxon>
        <taxon>Meloidogynidae</taxon>
        <taxon>Meloidogyninae</taxon>
        <taxon>Meloidogyne</taxon>
        <taxon>Meloidogyne incognita group</taxon>
    </lineage>
</organism>
<feature type="binding site" evidence="13">
    <location>
        <position position="93"/>
    </location>
    <ligand>
        <name>Mg(2+)</name>
        <dbReference type="ChEBI" id="CHEBI:18420"/>
    </ligand>
</feature>
<dbReference type="Pfam" id="PF01725">
    <property type="entry name" value="Ham1p_like"/>
    <property type="match status" value="1"/>
</dbReference>
<feature type="binding site" evidence="13">
    <location>
        <begin position="225"/>
        <end position="226"/>
    </location>
    <ligand>
        <name>ITP</name>
        <dbReference type="ChEBI" id="CHEBI:61402"/>
    </ligand>
</feature>
<dbReference type="AlphaFoldDB" id="A0A915LT66"/>
<dbReference type="Gene3D" id="3.90.950.10">
    <property type="match status" value="1"/>
</dbReference>
<keyword evidence="8 13" id="KW-0546">Nucleotide metabolism</keyword>
<comment type="catalytic activity">
    <reaction evidence="10">
        <text>ITP + H2O = IMP + diphosphate + H(+)</text>
        <dbReference type="Rhea" id="RHEA:29399"/>
        <dbReference type="ChEBI" id="CHEBI:15377"/>
        <dbReference type="ChEBI" id="CHEBI:15378"/>
        <dbReference type="ChEBI" id="CHEBI:33019"/>
        <dbReference type="ChEBI" id="CHEBI:58053"/>
        <dbReference type="ChEBI" id="CHEBI:61402"/>
        <dbReference type="EC" id="3.6.1.66"/>
    </reaction>
    <physiologicalReaction direction="left-to-right" evidence="10">
        <dbReference type="Rhea" id="RHEA:29400"/>
    </physiologicalReaction>
</comment>
<keyword evidence="6 13" id="KW-0378">Hydrolase</keyword>
<comment type="cofactor">
    <cofactor evidence="13">
        <name>Mg(2+)</name>
        <dbReference type="ChEBI" id="CHEBI:18420"/>
    </cofactor>
    <cofactor evidence="13">
        <name>Mn(2+)</name>
        <dbReference type="ChEBI" id="CHEBI:29035"/>
    </cofactor>
    <text evidence="13">Binds 1 divalent metal cation per subunit; can use either Mg(2+) or Mn(2+).</text>
</comment>
<dbReference type="GO" id="GO:0046872">
    <property type="term" value="F:metal ion binding"/>
    <property type="evidence" value="ECO:0007669"/>
    <property type="project" value="UniProtKB-KW"/>
</dbReference>
<comment type="catalytic activity">
    <reaction evidence="13">
        <text>XTP + H2O = XMP + diphosphate + H(+)</text>
        <dbReference type="Rhea" id="RHEA:28610"/>
        <dbReference type="ChEBI" id="CHEBI:15377"/>
        <dbReference type="ChEBI" id="CHEBI:15378"/>
        <dbReference type="ChEBI" id="CHEBI:33019"/>
        <dbReference type="ChEBI" id="CHEBI:57464"/>
        <dbReference type="ChEBI" id="CHEBI:61314"/>
        <dbReference type="EC" id="3.6.1.66"/>
    </reaction>
</comment>
<dbReference type="GO" id="GO:0036222">
    <property type="term" value="F:XTP diphosphatase activity"/>
    <property type="evidence" value="ECO:0007669"/>
    <property type="project" value="UniProtKB-UniRule"/>
</dbReference>
<evidence type="ECO:0000256" key="10">
    <source>
        <dbReference type="ARBA" id="ARBA00093218"/>
    </source>
</evidence>
<dbReference type="EC" id="3.6.1.66" evidence="13"/>
<evidence type="ECO:0000256" key="1">
    <source>
        <dbReference type="ARBA" id="ARBA00004496"/>
    </source>
</evidence>
<dbReference type="Proteomes" id="UP000887561">
    <property type="component" value="Unplaced"/>
</dbReference>
<keyword evidence="5 13" id="KW-0547">Nucleotide-binding</keyword>
<sequence length="242" mass="27922">MSTYNKKINEFEEYKNFIEQQMKIEKEEVFDFLKKAFDLLNKEANEKINKIEQKYLNLLEQKKMEVEGVNVLEMEMVQNNPGSSKHIGLDLPEFQGEPDEIVAKKCEHAVKQIEGPVLVEDTCLCFNAFGGLPGPYIKWFFEKLKPEGLIKLLAGFEDKSGYALCTFAYCKGVNQQIYTFQGRTEGIIVEPRGSRQFGWDPCFMPNGFGKTFAEMTSEEKNKISHRGKALEKLKEFLENEKI</sequence>
<dbReference type="GO" id="GO:0009204">
    <property type="term" value="P:deoxyribonucleoside triphosphate catabolic process"/>
    <property type="evidence" value="ECO:0007669"/>
    <property type="project" value="UniProtKB-UniRule"/>
</dbReference>
<dbReference type="InterPro" id="IPR027502">
    <property type="entry name" value="ITPase"/>
</dbReference>
<dbReference type="CDD" id="cd00515">
    <property type="entry name" value="HAM1"/>
    <property type="match status" value="1"/>
</dbReference>
<dbReference type="PANTHER" id="PTHR11067">
    <property type="entry name" value="INOSINE TRIPHOSPHATE PYROPHOSPHATASE/HAM1 PROTEIN"/>
    <property type="match status" value="1"/>
</dbReference>
<feature type="binding site" evidence="13">
    <location>
        <position position="105"/>
    </location>
    <ligand>
        <name>ITP</name>
        <dbReference type="ChEBI" id="CHEBI:61402"/>
    </ligand>
</feature>
<comment type="function">
    <text evidence="13">Pyrophosphatase that hydrolyzes non-canonical purine nucleotides such as inosine triphosphate (ITP), deoxyinosine triphosphate (dITP) or xanthosine 5'-triphosphate (XTP) to their respective monophosphate derivatives. The enzyme does not distinguish between the deoxy- and ribose forms. Probably excludes non-canonical purines from RNA and DNA precursor pools, thus preventing their incorporation into RNA and DNA and avoiding chromosomal lesions.</text>
</comment>
<comment type="similarity">
    <text evidence="2 13">Belongs to the HAM1 NTPase family.</text>
</comment>
<dbReference type="WBParaSite" id="scaffold17691_cov158.g18699">
    <property type="protein sequence ID" value="scaffold17691_cov158.g18699"/>
    <property type="gene ID" value="scaffold17691_cov158.g18699"/>
</dbReference>
<dbReference type="GO" id="GO:0005737">
    <property type="term" value="C:cytoplasm"/>
    <property type="evidence" value="ECO:0007669"/>
    <property type="project" value="UniProtKB-SubCell"/>
</dbReference>
<keyword evidence="7 13" id="KW-0460">Magnesium</keyword>
<comment type="catalytic activity">
    <reaction evidence="12">
        <text>N(6)-hydroxy-dATP + H2O = N(6)-hydroxy-dAMP + diphosphate + H(+)</text>
        <dbReference type="Rhea" id="RHEA:83971"/>
        <dbReference type="ChEBI" id="CHEBI:15377"/>
        <dbReference type="ChEBI" id="CHEBI:15378"/>
        <dbReference type="ChEBI" id="CHEBI:33019"/>
        <dbReference type="ChEBI" id="CHEBI:233529"/>
        <dbReference type="ChEBI" id="CHEBI:233530"/>
    </reaction>
    <physiologicalReaction direction="left-to-right" evidence="12">
        <dbReference type="Rhea" id="RHEA:83972"/>
    </physiologicalReaction>
</comment>
<evidence type="ECO:0000256" key="7">
    <source>
        <dbReference type="ARBA" id="ARBA00022842"/>
    </source>
</evidence>
<evidence type="ECO:0000256" key="11">
    <source>
        <dbReference type="ARBA" id="ARBA00093255"/>
    </source>
</evidence>